<reference evidence="1" key="1">
    <citation type="submission" date="2020-07" db="EMBL/GenBank/DDBJ databases">
        <authorList>
            <person name="Pettersson B.M.F."/>
            <person name="Behra P.R.K."/>
            <person name="Ramesh M."/>
            <person name="Das S."/>
            <person name="Dasgupta S."/>
            <person name="Kirsebom L.A."/>
        </authorList>
    </citation>
    <scope>NUCLEOTIDE SEQUENCE</scope>
    <source>
        <strain evidence="1">DSM 44838</strain>
    </source>
</reference>
<dbReference type="RefSeq" id="WP_263999942.1">
    <property type="nucleotide sequence ID" value="NZ_JACKVK010000022.1"/>
</dbReference>
<keyword evidence="2" id="KW-1185">Reference proteome</keyword>
<comment type="caution">
    <text evidence="1">The sequence shown here is derived from an EMBL/GenBank/DDBJ whole genome shotgun (WGS) entry which is preliminary data.</text>
</comment>
<evidence type="ECO:0000313" key="1">
    <source>
        <dbReference type="EMBL" id="MCV7424853.1"/>
    </source>
</evidence>
<protein>
    <submittedName>
        <fullName evidence="1">Uncharacterized protein</fullName>
    </submittedName>
</protein>
<accession>A0A9X3C3R8</accession>
<organism evidence="1 2">
    <name type="scientific">Mycobacterium yunnanensis</name>
    <dbReference type="NCBI Taxonomy" id="368477"/>
    <lineage>
        <taxon>Bacteria</taxon>
        <taxon>Bacillati</taxon>
        <taxon>Actinomycetota</taxon>
        <taxon>Actinomycetes</taxon>
        <taxon>Mycobacteriales</taxon>
        <taxon>Mycobacteriaceae</taxon>
        <taxon>Mycobacterium</taxon>
    </lineage>
</organism>
<gene>
    <name evidence="1" type="ORF">H7K45_30365</name>
</gene>
<dbReference type="AlphaFoldDB" id="A0A9X3C3R8"/>
<dbReference type="Proteomes" id="UP001141629">
    <property type="component" value="Unassembled WGS sequence"/>
</dbReference>
<sequence length="80" mass="8545">MPLRHIGGLVPLYTPGPWQQGSSMSHLDDDTFIGADQQMMNARTDSGLGVRVLSPIELGILKDIGYTVVIPSVVNPSIAV</sequence>
<dbReference type="EMBL" id="JACKVK010000022">
    <property type="protein sequence ID" value="MCV7424853.1"/>
    <property type="molecule type" value="Genomic_DNA"/>
</dbReference>
<proteinExistence type="predicted"/>
<evidence type="ECO:0000313" key="2">
    <source>
        <dbReference type="Proteomes" id="UP001141629"/>
    </source>
</evidence>
<reference evidence="1" key="2">
    <citation type="journal article" date="2022" name="BMC Genomics">
        <title>Comparative genome analysis of mycobacteria focusing on tRNA and non-coding RNA.</title>
        <authorList>
            <person name="Behra P.R.K."/>
            <person name="Pettersson B.M.F."/>
            <person name="Ramesh M."/>
            <person name="Das S."/>
            <person name="Dasgupta S."/>
            <person name="Kirsebom L.A."/>
        </authorList>
    </citation>
    <scope>NUCLEOTIDE SEQUENCE</scope>
    <source>
        <strain evidence="1">DSM 44838</strain>
    </source>
</reference>
<name>A0A9X3C3R8_9MYCO</name>